<evidence type="ECO:0000313" key="4">
    <source>
        <dbReference type="Proteomes" id="UP000027265"/>
    </source>
</evidence>
<keyword evidence="4" id="KW-1185">Reference proteome</keyword>
<evidence type="ECO:0000256" key="1">
    <source>
        <dbReference type="SAM" id="MobiDB-lite"/>
    </source>
</evidence>
<proteinExistence type="predicted"/>
<dbReference type="SMART" id="SM00450">
    <property type="entry name" value="RHOD"/>
    <property type="match status" value="1"/>
</dbReference>
<dbReference type="PANTHER" id="PTHR44086">
    <property type="entry name" value="THIOSULFATE SULFURTRANSFERASE RDL2, MITOCHONDRIAL-RELATED"/>
    <property type="match status" value="1"/>
</dbReference>
<accession>A0A067PMT6</accession>
<dbReference type="EMBL" id="KL197739">
    <property type="protein sequence ID" value="KDQ52617.1"/>
    <property type="molecule type" value="Genomic_DNA"/>
</dbReference>
<dbReference type="Proteomes" id="UP000027265">
    <property type="component" value="Unassembled WGS sequence"/>
</dbReference>
<gene>
    <name evidence="3" type="ORF">JAAARDRAFT_40220</name>
</gene>
<dbReference type="OrthoDB" id="566238at2759"/>
<sequence>MSRLTTSQSSLSSLRDYDTKKTRSIPSPQGLVLRNIEDIRNQVAHSVALRAARKAEVQDGTKISVVLTLTKNDDERFLRKVASNIRQVMNQQQYLFAVATTCSSAVSDSTAVVMCGTSHMMVQRASMLACQKFLTRVSEVYNEGAMWIGFIRDMGETPYDESALMDALRKASQNLVDPALPPPGSRSINQILSDARARLERVTAIDAYEQLTDPDMYMPAVLVDIRPESQRRQYGVIRGALIIERNVLEWRFDPRSEARLPIANRYDLRVIVFCQEGYTSSLAAAALQDLGLLHATDIIGGFSEWVDSGLPMEVDEPPSEPSIIDPYSPLP</sequence>
<dbReference type="SUPFAM" id="SSF52821">
    <property type="entry name" value="Rhodanese/Cell cycle control phosphatase"/>
    <property type="match status" value="1"/>
</dbReference>
<dbReference type="GO" id="GO:0004792">
    <property type="term" value="F:thiosulfate-cyanide sulfurtransferase activity"/>
    <property type="evidence" value="ECO:0007669"/>
    <property type="project" value="TreeGrafter"/>
</dbReference>
<protein>
    <recommendedName>
        <fullName evidence="2">Rhodanese domain-containing protein</fullName>
    </recommendedName>
</protein>
<dbReference type="InParanoid" id="A0A067PMT6"/>
<dbReference type="Gene3D" id="3.40.250.10">
    <property type="entry name" value="Rhodanese-like domain"/>
    <property type="match status" value="1"/>
</dbReference>
<evidence type="ECO:0000313" key="3">
    <source>
        <dbReference type="EMBL" id="KDQ52617.1"/>
    </source>
</evidence>
<feature type="compositionally biased region" description="Low complexity" evidence="1">
    <location>
        <begin position="1"/>
        <end position="14"/>
    </location>
</feature>
<dbReference type="HOGENOM" id="CLU_069439_0_0_1"/>
<dbReference type="Pfam" id="PF00581">
    <property type="entry name" value="Rhodanese"/>
    <property type="match status" value="1"/>
</dbReference>
<dbReference type="AlphaFoldDB" id="A0A067PMT6"/>
<organism evidence="3 4">
    <name type="scientific">Jaapia argillacea MUCL 33604</name>
    <dbReference type="NCBI Taxonomy" id="933084"/>
    <lineage>
        <taxon>Eukaryota</taxon>
        <taxon>Fungi</taxon>
        <taxon>Dikarya</taxon>
        <taxon>Basidiomycota</taxon>
        <taxon>Agaricomycotina</taxon>
        <taxon>Agaricomycetes</taxon>
        <taxon>Agaricomycetidae</taxon>
        <taxon>Jaapiales</taxon>
        <taxon>Jaapiaceae</taxon>
        <taxon>Jaapia</taxon>
    </lineage>
</organism>
<dbReference type="PROSITE" id="PS50206">
    <property type="entry name" value="RHODANESE_3"/>
    <property type="match status" value="1"/>
</dbReference>
<feature type="region of interest" description="Disordered" evidence="1">
    <location>
        <begin position="1"/>
        <end position="23"/>
    </location>
</feature>
<dbReference type="PANTHER" id="PTHR44086:SF10">
    <property type="entry name" value="THIOSULFATE SULFURTRANSFERASE_RHODANESE-LIKE DOMAIN-CONTAINING PROTEIN 3"/>
    <property type="match status" value="1"/>
</dbReference>
<dbReference type="STRING" id="933084.A0A067PMT6"/>
<feature type="domain" description="Rhodanese" evidence="2">
    <location>
        <begin position="220"/>
        <end position="314"/>
    </location>
</feature>
<dbReference type="InterPro" id="IPR036873">
    <property type="entry name" value="Rhodanese-like_dom_sf"/>
</dbReference>
<dbReference type="InterPro" id="IPR001763">
    <property type="entry name" value="Rhodanese-like_dom"/>
</dbReference>
<name>A0A067PMT6_9AGAM</name>
<reference evidence="4" key="1">
    <citation type="journal article" date="2014" name="Proc. Natl. Acad. Sci. U.S.A.">
        <title>Extensive sampling of basidiomycete genomes demonstrates inadequacy of the white-rot/brown-rot paradigm for wood decay fungi.</title>
        <authorList>
            <person name="Riley R."/>
            <person name="Salamov A.A."/>
            <person name="Brown D.W."/>
            <person name="Nagy L.G."/>
            <person name="Floudas D."/>
            <person name="Held B.W."/>
            <person name="Levasseur A."/>
            <person name="Lombard V."/>
            <person name="Morin E."/>
            <person name="Otillar R."/>
            <person name="Lindquist E.A."/>
            <person name="Sun H."/>
            <person name="LaButti K.M."/>
            <person name="Schmutz J."/>
            <person name="Jabbour D."/>
            <person name="Luo H."/>
            <person name="Baker S.E."/>
            <person name="Pisabarro A.G."/>
            <person name="Walton J.D."/>
            <person name="Blanchette R.A."/>
            <person name="Henrissat B."/>
            <person name="Martin F."/>
            <person name="Cullen D."/>
            <person name="Hibbett D.S."/>
            <person name="Grigoriev I.V."/>
        </authorList>
    </citation>
    <scope>NUCLEOTIDE SEQUENCE [LARGE SCALE GENOMIC DNA]</scope>
    <source>
        <strain evidence="4">MUCL 33604</strain>
    </source>
</reference>
<evidence type="ECO:0000259" key="2">
    <source>
        <dbReference type="PROSITE" id="PS50206"/>
    </source>
</evidence>